<protein>
    <submittedName>
        <fullName evidence="1">Uncharacterized protein</fullName>
    </submittedName>
</protein>
<dbReference type="RefSeq" id="WP_127745377.1">
    <property type="nucleotide sequence ID" value="NZ_SACN01000003.1"/>
</dbReference>
<dbReference type="AlphaFoldDB" id="A0A437LXN2"/>
<keyword evidence="2" id="KW-1185">Reference proteome</keyword>
<gene>
    <name evidence="1" type="ORF">EOD43_17610</name>
</gene>
<comment type="caution">
    <text evidence="1">The sequence shown here is derived from an EMBL/GenBank/DDBJ whole genome shotgun (WGS) entry which is preliminary data.</text>
</comment>
<dbReference type="Proteomes" id="UP000282971">
    <property type="component" value="Unassembled WGS sequence"/>
</dbReference>
<accession>A0A437LXN2</accession>
<dbReference type="EMBL" id="SACN01000003">
    <property type="protein sequence ID" value="RVT90127.1"/>
    <property type="molecule type" value="Genomic_DNA"/>
</dbReference>
<name>A0A437LXN2_9SPHN</name>
<evidence type="ECO:0000313" key="1">
    <source>
        <dbReference type="EMBL" id="RVT90127.1"/>
    </source>
</evidence>
<evidence type="ECO:0000313" key="2">
    <source>
        <dbReference type="Proteomes" id="UP000282971"/>
    </source>
</evidence>
<organism evidence="1 2">
    <name type="scientific">Sphingomonas crocodyli</name>
    <dbReference type="NCBI Taxonomy" id="1979270"/>
    <lineage>
        <taxon>Bacteria</taxon>
        <taxon>Pseudomonadati</taxon>
        <taxon>Pseudomonadota</taxon>
        <taxon>Alphaproteobacteria</taxon>
        <taxon>Sphingomonadales</taxon>
        <taxon>Sphingomonadaceae</taxon>
        <taxon>Sphingomonas</taxon>
    </lineage>
</organism>
<sequence>MVETMIDRRSMVVADAYRVEFLSDGENSNHDRHLAVLILQAMREPTDNMNDAIADIMPERPHAIYWKAGIDAALRGA</sequence>
<reference evidence="1 2" key="1">
    <citation type="submission" date="2019-01" db="EMBL/GenBank/DDBJ databases">
        <authorList>
            <person name="Chen W.-M."/>
        </authorList>
    </citation>
    <scope>NUCLEOTIDE SEQUENCE [LARGE SCALE GENOMIC DNA]</scope>
    <source>
        <strain evidence="1 2">CCP-7</strain>
    </source>
</reference>
<proteinExistence type="predicted"/>